<dbReference type="OrthoDB" id="3688292at2"/>
<evidence type="ECO:0000313" key="2">
    <source>
        <dbReference type="Proteomes" id="UP000292003"/>
    </source>
</evidence>
<dbReference type="AlphaFoldDB" id="A0A4Q7JCV4"/>
<gene>
    <name evidence="1" type="ORF">EWH70_09215</name>
</gene>
<accession>A0A4Q7JCV4</accession>
<dbReference type="Proteomes" id="UP000292003">
    <property type="component" value="Unassembled WGS sequence"/>
</dbReference>
<keyword evidence="2" id="KW-1185">Reference proteome</keyword>
<evidence type="ECO:0000313" key="1">
    <source>
        <dbReference type="EMBL" id="RZQ64164.1"/>
    </source>
</evidence>
<protein>
    <recommendedName>
        <fullName evidence="3">ESX-1 secretion-associated protein</fullName>
    </recommendedName>
</protein>
<dbReference type="RefSeq" id="WP_130474876.1">
    <property type="nucleotide sequence ID" value="NZ_SFCC01000004.1"/>
</dbReference>
<name>A0A4Q7JCV4_9PSEU</name>
<dbReference type="EMBL" id="SFCC01000004">
    <property type="protein sequence ID" value="RZQ64164.1"/>
    <property type="molecule type" value="Genomic_DNA"/>
</dbReference>
<organism evidence="1 2">
    <name type="scientific">Amycolatopsis suaedae</name>
    <dbReference type="NCBI Taxonomy" id="2510978"/>
    <lineage>
        <taxon>Bacteria</taxon>
        <taxon>Bacillati</taxon>
        <taxon>Actinomycetota</taxon>
        <taxon>Actinomycetes</taxon>
        <taxon>Pseudonocardiales</taxon>
        <taxon>Pseudonocardiaceae</taxon>
        <taxon>Amycolatopsis</taxon>
    </lineage>
</organism>
<proteinExistence type="predicted"/>
<sequence length="111" mass="12066">MTTTGDGHKVNVEALTKYATDLGYYKTEADKFGALVDKADVTNESWGLIGLAVKDTYTGKLAELRELLGLMKTGVDAFSDKLNKAASIYKGFDDDAKMVFGKYEATIDGPR</sequence>
<comment type="caution">
    <text evidence="1">The sequence shown here is derived from an EMBL/GenBank/DDBJ whole genome shotgun (WGS) entry which is preliminary data.</text>
</comment>
<evidence type="ECO:0008006" key="3">
    <source>
        <dbReference type="Google" id="ProtNLM"/>
    </source>
</evidence>
<reference evidence="1 2" key="1">
    <citation type="submission" date="2019-02" db="EMBL/GenBank/DDBJ databases">
        <title>Draft genome sequence of Amycolatopsis sp. 8-3EHSu isolated from roots of Suaeda maritima.</title>
        <authorList>
            <person name="Duangmal K."/>
            <person name="Chantavorakit T."/>
        </authorList>
    </citation>
    <scope>NUCLEOTIDE SEQUENCE [LARGE SCALE GENOMIC DNA]</scope>
    <source>
        <strain evidence="1 2">8-3EHSu</strain>
    </source>
</reference>